<evidence type="ECO:0000313" key="3">
    <source>
        <dbReference type="EMBL" id="MFC4891529.1"/>
    </source>
</evidence>
<dbReference type="GO" id="GO:0016787">
    <property type="term" value="F:hydrolase activity"/>
    <property type="evidence" value="ECO:0007669"/>
    <property type="project" value="UniProtKB-KW"/>
</dbReference>
<dbReference type="PANTHER" id="PTHR11820">
    <property type="entry name" value="ACYLPYRUVASE"/>
    <property type="match status" value="1"/>
</dbReference>
<organism evidence="3 4">
    <name type="scientific">Pseudofrancisella aestuarii</name>
    <dbReference type="NCBI Taxonomy" id="2670347"/>
    <lineage>
        <taxon>Bacteria</taxon>
        <taxon>Pseudomonadati</taxon>
        <taxon>Pseudomonadota</taxon>
        <taxon>Gammaproteobacteria</taxon>
        <taxon>Thiotrichales</taxon>
        <taxon>Francisellaceae</taxon>
        <taxon>Pseudofrancisella</taxon>
    </lineage>
</organism>
<sequence length="198" mass="22727">MYMDKSKSKVICVGRNYIEHIYELENEVPENPVIFIKPYSSITSSLKIPNNREIHYEVEIVFVFGNKGEIKGVGLGIDLTDRAMQTKLKSKGLPWELAKAFDNSAVLSEFVEISDEDLKSLNFRAYKNDEIIQQGSYDLMIHKPHQIIEFLKENDISILENDFLMTGTPKGVGVVYQGDIFNIDLFLDNKKILKVEFK</sequence>
<dbReference type="Pfam" id="PF01557">
    <property type="entry name" value="FAA_hydrolase"/>
    <property type="match status" value="1"/>
</dbReference>
<evidence type="ECO:0000259" key="2">
    <source>
        <dbReference type="Pfam" id="PF01557"/>
    </source>
</evidence>
<protein>
    <submittedName>
        <fullName evidence="3">Fumarylacetoacetate hydrolase family protein</fullName>
    </submittedName>
</protein>
<dbReference type="Proteomes" id="UP001595926">
    <property type="component" value="Unassembled WGS sequence"/>
</dbReference>
<dbReference type="Gene3D" id="3.90.850.10">
    <property type="entry name" value="Fumarylacetoacetase-like, C-terminal domain"/>
    <property type="match status" value="1"/>
</dbReference>
<evidence type="ECO:0000256" key="1">
    <source>
        <dbReference type="ARBA" id="ARBA00022723"/>
    </source>
</evidence>
<comment type="caution">
    <text evidence="3">The sequence shown here is derived from an EMBL/GenBank/DDBJ whole genome shotgun (WGS) entry which is preliminary data.</text>
</comment>
<dbReference type="PANTHER" id="PTHR11820:SF7">
    <property type="entry name" value="ACYLPYRUVASE FAHD1, MITOCHONDRIAL"/>
    <property type="match status" value="1"/>
</dbReference>
<dbReference type="EMBL" id="JBHSJH010000001">
    <property type="protein sequence ID" value="MFC4891529.1"/>
    <property type="molecule type" value="Genomic_DNA"/>
</dbReference>
<name>A0ABV9T8R1_9GAMM</name>
<proteinExistence type="predicted"/>
<keyword evidence="3" id="KW-0378">Hydrolase</keyword>
<evidence type="ECO:0000313" key="4">
    <source>
        <dbReference type="Proteomes" id="UP001595926"/>
    </source>
</evidence>
<dbReference type="SUPFAM" id="SSF56529">
    <property type="entry name" value="FAH"/>
    <property type="match status" value="1"/>
</dbReference>
<accession>A0ABV9T8R1</accession>
<gene>
    <name evidence="3" type="ORF">ACFPDQ_00520</name>
</gene>
<reference evidence="4" key="1">
    <citation type="journal article" date="2019" name="Int. J. Syst. Evol. Microbiol.">
        <title>The Global Catalogue of Microorganisms (GCM) 10K type strain sequencing project: providing services to taxonomists for standard genome sequencing and annotation.</title>
        <authorList>
            <consortium name="The Broad Institute Genomics Platform"/>
            <consortium name="The Broad Institute Genome Sequencing Center for Infectious Disease"/>
            <person name="Wu L."/>
            <person name="Ma J."/>
        </authorList>
    </citation>
    <scope>NUCLEOTIDE SEQUENCE [LARGE SCALE GENOMIC DNA]</scope>
    <source>
        <strain evidence="4">CGMCC 1.13718</strain>
    </source>
</reference>
<dbReference type="RefSeq" id="WP_119330728.1">
    <property type="nucleotide sequence ID" value="NZ_JBHSJH010000001.1"/>
</dbReference>
<dbReference type="InterPro" id="IPR011234">
    <property type="entry name" value="Fumarylacetoacetase-like_C"/>
</dbReference>
<keyword evidence="1" id="KW-0479">Metal-binding</keyword>
<keyword evidence="4" id="KW-1185">Reference proteome</keyword>
<dbReference type="InterPro" id="IPR036663">
    <property type="entry name" value="Fumarylacetoacetase_C_sf"/>
</dbReference>
<feature type="domain" description="Fumarylacetoacetase-like C-terminal" evidence="2">
    <location>
        <begin position="9"/>
        <end position="183"/>
    </location>
</feature>